<evidence type="ECO:0000313" key="2">
    <source>
        <dbReference type="EMBL" id="SEA70303.1"/>
    </source>
</evidence>
<name>A0A1H4DBZ1_9BACT</name>
<feature type="signal peptide" evidence="1">
    <location>
        <begin position="1"/>
        <end position="19"/>
    </location>
</feature>
<dbReference type="RefSeq" id="WP_092350068.1">
    <property type="nucleotide sequence ID" value="NZ_FNQN01000010.1"/>
</dbReference>
<proteinExistence type="predicted"/>
<accession>A0A1H4DBZ1</accession>
<evidence type="ECO:0000313" key="3">
    <source>
        <dbReference type="Proteomes" id="UP000199409"/>
    </source>
</evidence>
<dbReference type="OrthoDB" id="8456061at2"/>
<evidence type="ECO:0000256" key="1">
    <source>
        <dbReference type="SAM" id="SignalP"/>
    </source>
</evidence>
<keyword evidence="1" id="KW-0732">Signal</keyword>
<sequence>MKRLLIIFLLLSVATTCFALTESFGPKYDEIVIFFQGDDEPGALDAMWESKSLLKIGVFDNSTGYDSYAEHACEIIKEKEIVDKNITIQIIDIKKLAQHEEWVVLGSAQCQ</sequence>
<reference evidence="2 3" key="1">
    <citation type="submission" date="2016-10" db="EMBL/GenBank/DDBJ databases">
        <authorList>
            <person name="de Groot N.N."/>
        </authorList>
    </citation>
    <scope>NUCLEOTIDE SEQUENCE [LARGE SCALE GENOMIC DNA]</scope>
    <source>
        <strain evidence="2 3">DSM 7343</strain>
    </source>
</reference>
<gene>
    <name evidence="2" type="ORF">SAMN05660420_02879</name>
</gene>
<dbReference type="STRING" id="37625.SAMN05660420_02879"/>
<dbReference type="Proteomes" id="UP000199409">
    <property type="component" value="Unassembled WGS sequence"/>
</dbReference>
<keyword evidence="3" id="KW-1185">Reference proteome</keyword>
<organism evidence="2 3">
    <name type="scientific">Desulfuromusa kysingii</name>
    <dbReference type="NCBI Taxonomy" id="37625"/>
    <lineage>
        <taxon>Bacteria</taxon>
        <taxon>Pseudomonadati</taxon>
        <taxon>Thermodesulfobacteriota</taxon>
        <taxon>Desulfuromonadia</taxon>
        <taxon>Desulfuromonadales</taxon>
        <taxon>Geopsychrobacteraceae</taxon>
        <taxon>Desulfuromusa</taxon>
    </lineage>
</organism>
<dbReference type="AlphaFoldDB" id="A0A1H4DBZ1"/>
<dbReference type="EMBL" id="FNQN01000010">
    <property type="protein sequence ID" value="SEA70303.1"/>
    <property type="molecule type" value="Genomic_DNA"/>
</dbReference>
<feature type="chain" id="PRO_5011467784" evidence="1">
    <location>
        <begin position="20"/>
        <end position="111"/>
    </location>
</feature>
<protein>
    <submittedName>
        <fullName evidence="2">Uncharacterized protein</fullName>
    </submittedName>
</protein>